<gene>
    <name evidence="1" type="ORF">Pint_17977</name>
</gene>
<evidence type="ECO:0000313" key="2">
    <source>
        <dbReference type="Proteomes" id="UP001163603"/>
    </source>
</evidence>
<dbReference type="Proteomes" id="UP001163603">
    <property type="component" value="Chromosome 4"/>
</dbReference>
<organism evidence="1 2">
    <name type="scientific">Pistacia integerrima</name>
    <dbReference type="NCBI Taxonomy" id="434235"/>
    <lineage>
        <taxon>Eukaryota</taxon>
        <taxon>Viridiplantae</taxon>
        <taxon>Streptophyta</taxon>
        <taxon>Embryophyta</taxon>
        <taxon>Tracheophyta</taxon>
        <taxon>Spermatophyta</taxon>
        <taxon>Magnoliopsida</taxon>
        <taxon>eudicotyledons</taxon>
        <taxon>Gunneridae</taxon>
        <taxon>Pentapetalae</taxon>
        <taxon>rosids</taxon>
        <taxon>malvids</taxon>
        <taxon>Sapindales</taxon>
        <taxon>Anacardiaceae</taxon>
        <taxon>Pistacia</taxon>
    </lineage>
</organism>
<proteinExistence type="predicted"/>
<evidence type="ECO:0000313" key="1">
    <source>
        <dbReference type="EMBL" id="KAJ0041968.1"/>
    </source>
</evidence>
<sequence>MFVFGNSLYDPGNNNFLHINIKYKANYPTGRCSDGLLISDFIALHVNLSSWKPSLEPGLKTSFHLWSQLPSASVACLNIERQLSFIKNVVNTLRQQLGNAEAKKLLTNATCIAGIGGVDYEHFEPDYPNGTESTKLEYVNWVIGNITNVC</sequence>
<protein>
    <submittedName>
        <fullName evidence="1">Uncharacterized protein</fullName>
    </submittedName>
</protein>
<accession>A0ACC0YTL0</accession>
<dbReference type="EMBL" id="CM047739">
    <property type="protein sequence ID" value="KAJ0041968.1"/>
    <property type="molecule type" value="Genomic_DNA"/>
</dbReference>
<comment type="caution">
    <text evidence="1">The sequence shown here is derived from an EMBL/GenBank/DDBJ whole genome shotgun (WGS) entry which is preliminary data.</text>
</comment>
<name>A0ACC0YTL0_9ROSI</name>
<reference evidence="2" key="1">
    <citation type="journal article" date="2023" name="G3 (Bethesda)">
        <title>Genome assembly and association tests identify interacting loci associated with vigor, precocity, and sex in interspecific pistachio rootstocks.</title>
        <authorList>
            <person name="Palmer W."/>
            <person name="Jacygrad E."/>
            <person name="Sagayaradj S."/>
            <person name="Cavanaugh K."/>
            <person name="Han R."/>
            <person name="Bertier L."/>
            <person name="Beede B."/>
            <person name="Kafkas S."/>
            <person name="Golino D."/>
            <person name="Preece J."/>
            <person name="Michelmore R."/>
        </authorList>
    </citation>
    <scope>NUCLEOTIDE SEQUENCE [LARGE SCALE GENOMIC DNA]</scope>
</reference>
<keyword evidence="2" id="KW-1185">Reference proteome</keyword>